<keyword evidence="2" id="KW-1134">Transmembrane beta strand</keyword>
<dbReference type="Proteomes" id="UP000539372">
    <property type="component" value="Unassembled WGS sequence"/>
</dbReference>
<dbReference type="InterPro" id="IPR010131">
    <property type="entry name" value="MdtP/NodT-like"/>
</dbReference>
<dbReference type="NCBIfam" id="TIGR01845">
    <property type="entry name" value="outer_NodT"/>
    <property type="match status" value="1"/>
</dbReference>
<keyword evidence="2" id="KW-0732">Signal</keyword>
<keyword evidence="2" id="KW-0812">Transmembrane</keyword>
<organism evidence="3 4">
    <name type="scientific">Pacificispira spongiicola</name>
    <dbReference type="NCBI Taxonomy" id="2729598"/>
    <lineage>
        <taxon>Bacteria</taxon>
        <taxon>Pseudomonadati</taxon>
        <taxon>Pseudomonadota</taxon>
        <taxon>Alphaproteobacteria</taxon>
        <taxon>Rhodospirillales</taxon>
        <taxon>Rhodospirillaceae</taxon>
        <taxon>Pacificispira</taxon>
    </lineage>
</organism>
<evidence type="ECO:0000256" key="1">
    <source>
        <dbReference type="ARBA" id="ARBA00007613"/>
    </source>
</evidence>
<keyword evidence="2" id="KW-0449">Lipoprotein</keyword>
<evidence type="ECO:0000256" key="2">
    <source>
        <dbReference type="RuleBase" id="RU362097"/>
    </source>
</evidence>
<sequence length="460" mass="49006">MRFTILLALSLTMSACSFVPQLQLSEPPIPAAFPNREAAPPGPSAAGLDRAELIRDPRLLRIIDLALANNRDLRLAMLNVEAARAQNGIQTANTLPGVDAQASYSRERTAGQGEQQPVIANQYGVSLGLNAFELDLFGRVRAMSEASLAEYLASEEGYRAARVTLIGAVADAYFAERLAVEQQALAERTLTDWRYSLELARVLMESGRGGNMDVARAEAQVAAAEADLQARERAVAQAGNALRLVVGAELPADLPPPLALDSDPVMTQLPAGLPSDLLLNRPDIRQAERALAAANANVGAARAAFFPKLSLTAAFGYTSPALAALFSAEHKGWNFSPRVGLPIFDGGRLDAELDLAKTRKNEAVVRYEKAIQTAFREVADGLAGSATFGAQIKAQARAVVESARAVLMAEARYRAGLDSRLELLDAQRQLQAAQQALLSVRREEIANAVSLYKALGGGAA</sequence>
<comment type="similarity">
    <text evidence="1 2">Belongs to the outer membrane factor (OMF) (TC 1.B.17) family.</text>
</comment>
<dbReference type="SUPFAM" id="SSF56954">
    <property type="entry name" value="Outer membrane efflux proteins (OEP)"/>
    <property type="match status" value="1"/>
</dbReference>
<dbReference type="GO" id="GO:0005886">
    <property type="term" value="C:plasma membrane"/>
    <property type="evidence" value="ECO:0007669"/>
    <property type="project" value="UniProtKB-SubCell"/>
</dbReference>
<reference evidence="3 4" key="1">
    <citation type="submission" date="2020-04" db="EMBL/GenBank/DDBJ databases">
        <title>Rhodospirillaceae bacterium KN72 isolated from deep sea.</title>
        <authorList>
            <person name="Zhang D.-C."/>
        </authorList>
    </citation>
    <scope>NUCLEOTIDE SEQUENCE [LARGE SCALE GENOMIC DNA]</scope>
    <source>
        <strain evidence="3 4">KN72</strain>
    </source>
</reference>
<protein>
    <submittedName>
        <fullName evidence="3">Efflux transporter outer membrane subunit</fullName>
    </submittedName>
</protein>
<comment type="subcellular location">
    <subcellularLocation>
        <location evidence="2">Cell membrane</location>
        <topology evidence="2">Lipid-anchor</topology>
    </subcellularLocation>
</comment>
<keyword evidence="2" id="KW-0472">Membrane</keyword>
<dbReference type="PANTHER" id="PTHR30203">
    <property type="entry name" value="OUTER MEMBRANE CATION EFFLUX PROTEIN"/>
    <property type="match status" value="1"/>
</dbReference>
<feature type="signal peptide" evidence="2">
    <location>
        <begin position="1"/>
        <end position="19"/>
    </location>
</feature>
<dbReference type="PANTHER" id="PTHR30203:SF32">
    <property type="entry name" value="CATION EFFLUX SYSTEM PROTEIN CUSC"/>
    <property type="match status" value="1"/>
</dbReference>
<dbReference type="InterPro" id="IPR003423">
    <property type="entry name" value="OMP_efflux"/>
</dbReference>
<dbReference type="GO" id="GO:0015562">
    <property type="term" value="F:efflux transmembrane transporter activity"/>
    <property type="evidence" value="ECO:0007669"/>
    <property type="project" value="InterPro"/>
</dbReference>
<dbReference type="Pfam" id="PF02321">
    <property type="entry name" value="OEP"/>
    <property type="match status" value="2"/>
</dbReference>
<evidence type="ECO:0000313" key="3">
    <source>
        <dbReference type="EMBL" id="NMM43621.1"/>
    </source>
</evidence>
<name>A0A7Y0DZC0_9PROT</name>
<dbReference type="Gene3D" id="1.20.1600.10">
    <property type="entry name" value="Outer membrane efflux proteins (OEP)"/>
    <property type="match status" value="1"/>
</dbReference>
<dbReference type="EMBL" id="JABBNT010000001">
    <property type="protein sequence ID" value="NMM43621.1"/>
    <property type="molecule type" value="Genomic_DNA"/>
</dbReference>
<evidence type="ECO:0000313" key="4">
    <source>
        <dbReference type="Proteomes" id="UP000539372"/>
    </source>
</evidence>
<gene>
    <name evidence="3" type="ORF">HH303_03970</name>
</gene>
<dbReference type="PROSITE" id="PS51257">
    <property type="entry name" value="PROKAR_LIPOPROTEIN"/>
    <property type="match status" value="1"/>
</dbReference>
<dbReference type="RefSeq" id="WP_169623886.1">
    <property type="nucleotide sequence ID" value="NZ_JABBNT010000001.1"/>
</dbReference>
<comment type="caution">
    <text evidence="3">The sequence shown here is derived from an EMBL/GenBank/DDBJ whole genome shotgun (WGS) entry which is preliminary data.</text>
</comment>
<keyword evidence="4" id="KW-1185">Reference proteome</keyword>
<proteinExistence type="inferred from homology"/>
<dbReference type="AlphaFoldDB" id="A0A7Y0DZC0"/>
<keyword evidence="2" id="KW-0564">Palmitate</keyword>
<accession>A0A7Y0DZC0</accession>
<feature type="chain" id="PRO_5031612009" evidence="2">
    <location>
        <begin position="20"/>
        <end position="460"/>
    </location>
</feature>
<dbReference type="Gene3D" id="2.20.200.10">
    <property type="entry name" value="Outer membrane efflux proteins (OEP)"/>
    <property type="match status" value="1"/>
</dbReference>